<dbReference type="InterPro" id="IPR027056">
    <property type="entry name" value="Gluconate_2DH_su3"/>
</dbReference>
<dbReference type="AlphaFoldDB" id="A0A917TDL1"/>
<accession>A0A917TDL1</accession>
<keyword evidence="3" id="KW-1185">Reference proteome</keyword>
<evidence type="ECO:0008006" key="4">
    <source>
        <dbReference type="Google" id="ProtNLM"/>
    </source>
</evidence>
<gene>
    <name evidence="2" type="ORF">GCM10011594_43800</name>
</gene>
<reference evidence="2" key="1">
    <citation type="journal article" date="2014" name="Int. J. Syst. Evol. Microbiol.">
        <title>Complete genome sequence of Corynebacterium casei LMG S-19264T (=DSM 44701T), isolated from a smear-ripened cheese.</title>
        <authorList>
            <consortium name="US DOE Joint Genome Institute (JGI-PGF)"/>
            <person name="Walter F."/>
            <person name="Albersmeier A."/>
            <person name="Kalinowski J."/>
            <person name="Ruckert C."/>
        </authorList>
    </citation>
    <scope>NUCLEOTIDE SEQUENCE</scope>
    <source>
        <strain evidence="2">CGMCC 4.7308</strain>
    </source>
</reference>
<sequence>MAASVGRGPPGSATARIPEIDPSEAHRAMTTDNPHTDVLLFFNPAEARELDALVDRIIPGEPGSPGASEAGVLRYIDQGLAGFLRDLQTTYRRGLLELGELARRSGRGRFADLDIPTRERIVADLDRIGREDPDDFTGQFFRIVREHTVQGFFGDPAYGGNTDLAGWRLVGFPGAQWSYTPDQMQPGFDASRIPMFTVSDLYRRLGDHR</sequence>
<protein>
    <recommendedName>
        <fullName evidence="4">Gluconate 2-dehydrogenase subunit 3 family protein</fullName>
    </recommendedName>
</protein>
<reference evidence="2" key="2">
    <citation type="submission" date="2020-09" db="EMBL/GenBank/DDBJ databases">
        <authorList>
            <person name="Sun Q."/>
            <person name="Zhou Y."/>
        </authorList>
    </citation>
    <scope>NUCLEOTIDE SEQUENCE</scope>
    <source>
        <strain evidence="2">CGMCC 4.7308</strain>
    </source>
</reference>
<dbReference type="Pfam" id="PF13618">
    <property type="entry name" value="Gluconate_2-dh3"/>
    <property type="match status" value="1"/>
</dbReference>
<dbReference type="EMBL" id="BMNA01000022">
    <property type="protein sequence ID" value="GGM18947.1"/>
    <property type="molecule type" value="Genomic_DNA"/>
</dbReference>
<evidence type="ECO:0000256" key="1">
    <source>
        <dbReference type="SAM" id="MobiDB-lite"/>
    </source>
</evidence>
<proteinExistence type="predicted"/>
<name>A0A917TDL1_9ACTN</name>
<evidence type="ECO:0000313" key="2">
    <source>
        <dbReference type="EMBL" id="GGM18947.1"/>
    </source>
</evidence>
<feature type="region of interest" description="Disordered" evidence="1">
    <location>
        <begin position="1"/>
        <end position="22"/>
    </location>
</feature>
<dbReference type="Proteomes" id="UP000655208">
    <property type="component" value="Unassembled WGS sequence"/>
</dbReference>
<organism evidence="2 3">
    <name type="scientific">Nakamurella endophytica</name>
    <dbReference type="NCBI Taxonomy" id="1748367"/>
    <lineage>
        <taxon>Bacteria</taxon>
        <taxon>Bacillati</taxon>
        <taxon>Actinomycetota</taxon>
        <taxon>Actinomycetes</taxon>
        <taxon>Nakamurellales</taxon>
        <taxon>Nakamurellaceae</taxon>
        <taxon>Nakamurella</taxon>
    </lineage>
</organism>
<evidence type="ECO:0000313" key="3">
    <source>
        <dbReference type="Proteomes" id="UP000655208"/>
    </source>
</evidence>
<comment type="caution">
    <text evidence="2">The sequence shown here is derived from an EMBL/GenBank/DDBJ whole genome shotgun (WGS) entry which is preliminary data.</text>
</comment>